<evidence type="ECO:0000256" key="2">
    <source>
        <dbReference type="ARBA" id="ARBA00022692"/>
    </source>
</evidence>
<evidence type="ECO:0000256" key="1">
    <source>
        <dbReference type="ARBA" id="ARBA00004167"/>
    </source>
</evidence>
<proteinExistence type="predicted"/>
<keyword evidence="3 6" id="KW-1133">Transmembrane helix</keyword>
<gene>
    <name evidence="7" type="ORF">PACLA_8A076398</name>
</gene>
<dbReference type="InterPro" id="IPR051100">
    <property type="entry name" value="DnaJ_subfamily_B/C"/>
</dbReference>
<keyword evidence="8" id="KW-1185">Reference proteome</keyword>
<comment type="caution">
    <text evidence="7">The sequence shown here is derived from an EMBL/GenBank/DDBJ whole genome shotgun (WGS) entry which is preliminary data.</text>
</comment>
<dbReference type="PANTHER" id="PTHR43908:SF3">
    <property type="entry name" value="AT29763P-RELATED"/>
    <property type="match status" value="1"/>
</dbReference>
<evidence type="ECO:0000256" key="5">
    <source>
        <dbReference type="SAM" id="MobiDB-lite"/>
    </source>
</evidence>
<evidence type="ECO:0000256" key="6">
    <source>
        <dbReference type="SAM" id="Phobius"/>
    </source>
</evidence>
<feature type="compositionally biased region" description="Basic residues" evidence="5">
    <location>
        <begin position="1"/>
        <end position="15"/>
    </location>
</feature>
<dbReference type="OrthoDB" id="442087at2759"/>
<evidence type="ECO:0000256" key="3">
    <source>
        <dbReference type="ARBA" id="ARBA00022989"/>
    </source>
</evidence>
<evidence type="ECO:0000313" key="7">
    <source>
        <dbReference type="EMBL" id="CAB4036881.1"/>
    </source>
</evidence>
<feature type="region of interest" description="Disordered" evidence="5">
    <location>
        <begin position="1"/>
        <end position="24"/>
    </location>
</feature>
<dbReference type="GO" id="GO:0030544">
    <property type="term" value="F:Hsp70 protein binding"/>
    <property type="evidence" value="ECO:0007669"/>
    <property type="project" value="TreeGrafter"/>
</dbReference>
<evidence type="ECO:0000313" key="8">
    <source>
        <dbReference type="Proteomes" id="UP001152795"/>
    </source>
</evidence>
<dbReference type="Pfam" id="PF09320">
    <property type="entry name" value="DUF1977"/>
    <property type="match status" value="1"/>
</dbReference>
<protein>
    <submittedName>
        <fullName evidence="7">Uncharacterized protein</fullName>
    </submittedName>
</protein>
<keyword evidence="2 6" id="KW-0812">Transmembrane</keyword>
<dbReference type="InterPro" id="IPR015399">
    <property type="entry name" value="DUF1977_DnaJ-like"/>
</dbReference>
<dbReference type="EMBL" id="CACRXK020022509">
    <property type="protein sequence ID" value="CAB4036881.1"/>
    <property type="molecule type" value="Genomic_DNA"/>
</dbReference>
<dbReference type="Proteomes" id="UP001152795">
    <property type="component" value="Unassembled WGS sequence"/>
</dbReference>
<reference evidence="7" key="1">
    <citation type="submission" date="2020-04" db="EMBL/GenBank/DDBJ databases">
        <authorList>
            <person name="Alioto T."/>
            <person name="Alioto T."/>
            <person name="Gomez Garrido J."/>
        </authorList>
    </citation>
    <scope>NUCLEOTIDE SEQUENCE</scope>
    <source>
        <strain evidence="7">A484AB</strain>
    </source>
</reference>
<sequence length="155" mass="18723">QVFVHRRHPRRRRHRQHDDEEQEVHENGVGSIMHLIPILIFLGLSLLTSLLVQDPPYSFSTSGPYRLHRVTPKYKVSYFVQRDFSENYSGKSLARLENQIEREYIGRLRSACYREQQIRDDMFARARFWNDQNLFNRANNMRTESCDELERLRNR</sequence>
<dbReference type="AlphaFoldDB" id="A0A7D9JXG9"/>
<name>A0A7D9JXG9_PARCT</name>
<feature type="non-terminal residue" evidence="7">
    <location>
        <position position="1"/>
    </location>
</feature>
<dbReference type="GO" id="GO:0071218">
    <property type="term" value="P:cellular response to misfolded protein"/>
    <property type="evidence" value="ECO:0007669"/>
    <property type="project" value="TreeGrafter"/>
</dbReference>
<comment type="subcellular location">
    <subcellularLocation>
        <location evidence="1">Membrane</location>
        <topology evidence="1">Single-pass membrane protein</topology>
    </subcellularLocation>
</comment>
<organism evidence="7 8">
    <name type="scientific">Paramuricea clavata</name>
    <name type="common">Red gorgonian</name>
    <name type="synonym">Violescent sea-whip</name>
    <dbReference type="NCBI Taxonomy" id="317549"/>
    <lineage>
        <taxon>Eukaryota</taxon>
        <taxon>Metazoa</taxon>
        <taxon>Cnidaria</taxon>
        <taxon>Anthozoa</taxon>
        <taxon>Octocorallia</taxon>
        <taxon>Malacalcyonacea</taxon>
        <taxon>Plexauridae</taxon>
        <taxon>Paramuricea</taxon>
    </lineage>
</organism>
<evidence type="ECO:0000256" key="4">
    <source>
        <dbReference type="ARBA" id="ARBA00023136"/>
    </source>
</evidence>
<dbReference type="GO" id="GO:0005789">
    <property type="term" value="C:endoplasmic reticulum membrane"/>
    <property type="evidence" value="ECO:0007669"/>
    <property type="project" value="TreeGrafter"/>
</dbReference>
<dbReference type="PANTHER" id="PTHR43908">
    <property type="entry name" value="AT29763P-RELATED"/>
    <property type="match status" value="1"/>
</dbReference>
<keyword evidence="4 6" id="KW-0472">Membrane</keyword>
<accession>A0A7D9JXG9</accession>
<feature type="transmembrane region" description="Helical" evidence="6">
    <location>
        <begin position="32"/>
        <end position="52"/>
    </location>
</feature>